<evidence type="ECO:0000313" key="1">
    <source>
        <dbReference type="EMBL" id="VEU39933.1"/>
    </source>
</evidence>
<keyword evidence="2" id="KW-1185">Reference proteome</keyword>
<organism evidence="1 2">
    <name type="scientific">Pseudo-nitzschia multistriata</name>
    <dbReference type="NCBI Taxonomy" id="183589"/>
    <lineage>
        <taxon>Eukaryota</taxon>
        <taxon>Sar</taxon>
        <taxon>Stramenopiles</taxon>
        <taxon>Ochrophyta</taxon>
        <taxon>Bacillariophyta</taxon>
        <taxon>Bacillariophyceae</taxon>
        <taxon>Bacillariophycidae</taxon>
        <taxon>Bacillariales</taxon>
        <taxon>Bacillariaceae</taxon>
        <taxon>Pseudo-nitzschia</taxon>
    </lineage>
</organism>
<dbReference type="OrthoDB" id="39271at2759"/>
<dbReference type="SUPFAM" id="SSF48452">
    <property type="entry name" value="TPR-like"/>
    <property type="match status" value="1"/>
</dbReference>
<accession>A0A448ZD08</accession>
<protein>
    <recommendedName>
        <fullName evidence="3">Kinesin light chain</fullName>
    </recommendedName>
</protein>
<dbReference type="Gene3D" id="1.25.40.10">
    <property type="entry name" value="Tetratricopeptide repeat domain"/>
    <property type="match status" value="1"/>
</dbReference>
<evidence type="ECO:0008006" key="3">
    <source>
        <dbReference type="Google" id="ProtNLM"/>
    </source>
</evidence>
<reference evidence="1 2" key="1">
    <citation type="submission" date="2019-01" db="EMBL/GenBank/DDBJ databases">
        <authorList>
            <person name="Ferrante I. M."/>
        </authorList>
    </citation>
    <scope>NUCLEOTIDE SEQUENCE [LARGE SCALE GENOMIC DNA]</scope>
    <source>
        <strain evidence="1 2">B856</strain>
    </source>
</reference>
<evidence type="ECO:0000313" key="2">
    <source>
        <dbReference type="Proteomes" id="UP000291116"/>
    </source>
</evidence>
<name>A0A448ZD08_9STRA</name>
<gene>
    <name evidence="1" type="ORF">PSNMU_V1.4_AUG-EV-PASAV3_0068110</name>
</gene>
<dbReference type="InterPro" id="IPR011990">
    <property type="entry name" value="TPR-like_helical_dom_sf"/>
</dbReference>
<proteinExistence type="predicted"/>
<dbReference type="AlphaFoldDB" id="A0A448ZD08"/>
<sequence>MGDFDLGLRELKKASEIFITILGKDHEATARTYHHMGDSCAGKNDTTGALVQYSKAFTIQVSQLGRHNPQTIETFRKLDLHMRKQEY</sequence>
<dbReference type="Pfam" id="PF13424">
    <property type="entry name" value="TPR_12"/>
    <property type="match status" value="1"/>
</dbReference>
<dbReference type="Proteomes" id="UP000291116">
    <property type="component" value="Unassembled WGS sequence"/>
</dbReference>
<dbReference type="EMBL" id="CAACVS010000247">
    <property type="protein sequence ID" value="VEU39933.1"/>
    <property type="molecule type" value="Genomic_DNA"/>
</dbReference>